<organism evidence="2 3">
    <name type="scientific">Microvirga guangxiensis</name>
    <dbReference type="NCBI Taxonomy" id="549386"/>
    <lineage>
        <taxon>Bacteria</taxon>
        <taxon>Pseudomonadati</taxon>
        <taxon>Pseudomonadota</taxon>
        <taxon>Alphaproteobacteria</taxon>
        <taxon>Hyphomicrobiales</taxon>
        <taxon>Methylobacteriaceae</taxon>
        <taxon>Microvirga</taxon>
    </lineage>
</organism>
<dbReference type="AlphaFoldDB" id="A0A1G5GT33"/>
<reference evidence="2 3" key="1">
    <citation type="submission" date="2016-10" db="EMBL/GenBank/DDBJ databases">
        <authorList>
            <person name="de Groot N.N."/>
        </authorList>
    </citation>
    <scope>NUCLEOTIDE SEQUENCE [LARGE SCALE GENOMIC DNA]</scope>
    <source>
        <strain evidence="2 3">CGMCC 1.7666</strain>
    </source>
</reference>
<dbReference type="EMBL" id="FMVJ01000004">
    <property type="protein sequence ID" value="SCY54706.1"/>
    <property type="molecule type" value="Genomic_DNA"/>
</dbReference>
<feature type="chain" id="PRO_5011465922" description="DUF3298 domain-containing protein" evidence="1">
    <location>
        <begin position="27"/>
        <end position="203"/>
    </location>
</feature>
<evidence type="ECO:0008006" key="4">
    <source>
        <dbReference type="Google" id="ProtNLM"/>
    </source>
</evidence>
<dbReference type="RefSeq" id="WP_091133164.1">
    <property type="nucleotide sequence ID" value="NZ_FMVJ01000004.1"/>
</dbReference>
<proteinExistence type="predicted"/>
<evidence type="ECO:0000313" key="3">
    <source>
        <dbReference type="Proteomes" id="UP000199569"/>
    </source>
</evidence>
<gene>
    <name evidence="2" type="ORF">SAMN02927923_01629</name>
</gene>
<evidence type="ECO:0000313" key="2">
    <source>
        <dbReference type="EMBL" id="SCY54706.1"/>
    </source>
</evidence>
<dbReference type="STRING" id="549386.SAMN02927923_01629"/>
<protein>
    <recommendedName>
        <fullName evidence="4">DUF3298 domain-containing protein</fullName>
    </recommendedName>
</protein>
<keyword evidence="1" id="KW-0732">Signal</keyword>
<dbReference type="Proteomes" id="UP000199569">
    <property type="component" value="Unassembled WGS sequence"/>
</dbReference>
<dbReference type="OrthoDB" id="9974098at2"/>
<evidence type="ECO:0000256" key="1">
    <source>
        <dbReference type="SAM" id="SignalP"/>
    </source>
</evidence>
<name>A0A1G5GT33_9HYPH</name>
<sequence>MIAVARNASVAALIIGAVVFAWPAQAAIAQCPRPLFWRNNMPINEAYERMIQFAAKKVAEAPSIFKGHAINAEFIGFERDFHTFIVTFKVTKWIKGSGQPFARIVYAASCDECSSIPDMADEILQMHEEAIYVSDSIDTAFMKGNAPTKNIDGVFFPCSHYGRRVEVVGQQTLAPHIEHKSFLLDLVISSEIEELSLPHHSTP</sequence>
<accession>A0A1G5GT33</accession>
<keyword evidence="3" id="KW-1185">Reference proteome</keyword>
<feature type="signal peptide" evidence="1">
    <location>
        <begin position="1"/>
        <end position="26"/>
    </location>
</feature>